<feature type="signal peptide" evidence="1">
    <location>
        <begin position="1"/>
        <end position="20"/>
    </location>
</feature>
<accession>A0A0R0A7C6</accession>
<dbReference type="Proteomes" id="UP000051802">
    <property type="component" value="Unassembled WGS sequence"/>
</dbReference>
<dbReference type="AlphaFoldDB" id="A0A0R0A7C6"/>
<dbReference type="OrthoDB" id="7392270at2"/>
<dbReference type="RefSeq" id="WP_057647470.1">
    <property type="nucleotide sequence ID" value="NZ_LLXU01000093.1"/>
</dbReference>
<keyword evidence="1" id="KW-0732">Signal</keyword>
<evidence type="ECO:0000256" key="1">
    <source>
        <dbReference type="SAM" id="SignalP"/>
    </source>
</evidence>
<name>A0A0R0A7C6_9GAMM</name>
<evidence type="ECO:0000313" key="3">
    <source>
        <dbReference type="Proteomes" id="UP000051802"/>
    </source>
</evidence>
<comment type="caution">
    <text evidence="2">The sequence shown here is derived from an EMBL/GenBank/DDBJ whole genome shotgun (WGS) entry which is preliminary data.</text>
</comment>
<dbReference type="EMBL" id="LLXU01000093">
    <property type="protein sequence ID" value="KRG40813.1"/>
    <property type="molecule type" value="Genomic_DNA"/>
</dbReference>
<protein>
    <submittedName>
        <fullName evidence="2">Uncharacterized protein</fullName>
    </submittedName>
</protein>
<feature type="chain" id="PRO_5006390364" evidence="1">
    <location>
        <begin position="21"/>
        <end position="125"/>
    </location>
</feature>
<organism evidence="2 3">
    <name type="scientific">Stenotrophomonas panacihumi</name>
    <dbReference type="NCBI Taxonomy" id="676599"/>
    <lineage>
        <taxon>Bacteria</taxon>
        <taxon>Pseudomonadati</taxon>
        <taxon>Pseudomonadota</taxon>
        <taxon>Gammaproteobacteria</taxon>
        <taxon>Lysobacterales</taxon>
        <taxon>Lysobacteraceae</taxon>
        <taxon>Stenotrophomonas</taxon>
    </lineage>
</organism>
<proteinExistence type="predicted"/>
<dbReference type="PROSITE" id="PS51257">
    <property type="entry name" value="PROKAR_LIPOPROTEIN"/>
    <property type="match status" value="1"/>
</dbReference>
<gene>
    <name evidence="2" type="ORF">ARC20_12360</name>
</gene>
<dbReference type="STRING" id="676599.ARC20_12360"/>
<keyword evidence="3" id="KW-1185">Reference proteome</keyword>
<evidence type="ECO:0000313" key="2">
    <source>
        <dbReference type="EMBL" id="KRG40813.1"/>
    </source>
</evidence>
<reference evidence="2 3" key="1">
    <citation type="submission" date="2015-10" db="EMBL/GenBank/DDBJ databases">
        <title>Genome sequencing and analysis of members of genus Stenotrophomonas.</title>
        <authorList>
            <person name="Patil P.P."/>
            <person name="Midha S."/>
            <person name="Patil P.B."/>
        </authorList>
    </citation>
    <scope>NUCLEOTIDE SEQUENCE [LARGE SCALE GENOMIC DNA]</scope>
    <source>
        <strain evidence="2 3">JCM 16536</strain>
    </source>
</reference>
<sequence length="125" mass="12629">MQIRSAFRVRSLLWMGVAFAALAGCQRHAPSAVASTATPADAKAFSWPASLKPFGDGFPQTGDACRRLGESPAVAEYLDHTAVLVGCPGPADAAPAAALLSGGQGKVITSIDGVTVISLPPNAAL</sequence>